<name>A0A2A3EMV8_APICC</name>
<evidence type="ECO:0000313" key="3">
    <source>
        <dbReference type="EMBL" id="PBC33095.1"/>
    </source>
</evidence>
<dbReference type="PROSITE" id="PS50892">
    <property type="entry name" value="V_SNARE"/>
    <property type="match status" value="1"/>
</dbReference>
<reference evidence="3 4" key="1">
    <citation type="submission" date="2014-07" db="EMBL/GenBank/DDBJ databases">
        <title>Genomic and transcriptomic analysis on Apis cerana provide comprehensive insights into honey bee biology.</title>
        <authorList>
            <person name="Diao Q."/>
            <person name="Sun L."/>
            <person name="Zheng H."/>
            <person name="Zheng H."/>
            <person name="Xu S."/>
            <person name="Wang S."/>
            <person name="Zeng Z."/>
            <person name="Hu F."/>
            <person name="Su S."/>
            <person name="Wu J."/>
        </authorList>
    </citation>
    <scope>NUCLEOTIDE SEQUENCE [LARGE SCALE GENOMIC DNA]</scope>
    <source>
        <tissue evidence="3">Pupae without intestine</tissue>
    </source>
</reference>
<keyword evidence="4" id="KW-1185">Reference proteome</keyword>
<dbReference type="SUPFAM" id="SSF58038">
    <property type="entry name" value="SNARE fusion complex"/>
    <property type="match status" value="1"/>
</dbReference>
<keyword evidence="1" id="KW-0175">Coiled coil</keyword>
<sequence>MNRTVHYALVAFWEKSGCKIVADYPVKQDPAYREIALSTVDGLKSVENDKISFDRGKYTVHVLIGELHYACLTLKPDCPSSAAKLESCSQVFLERLRSIYKELPILADLTRDLTSLTIIDLSKPLKKIVDEYNQHNTDVIPRLEGELAEIREILMDGVQKLIDRGERLDELVRKTQSLQIMAWIRGILTRNHLRLLHESAIIIQRHWRGYCARIIFEQCMIQSVHQMWQEYYDKMAIKIQAFWRGYWLRKTVLDIKKMHCWLNEVYEKNEKTVNSMKRFRNKEIEYVHKIMEEESMQWILFILFKLHHLLRTACRPGVITKIDNTKFTFIEAMLKCLQYKHYIRNKKLKPKEKCQKCQIDEKPSFILRGTYYEKCEKEIREIQKRLEAEAMPLYRSEPYDEHEKSMRKVNHMRILTALEETYDCDSNVKKKKEQKKTCSLRKEFEQGACYVKEDLLLEKIEKMDCHLNHLHLKCPVHDSST</sequence>
<evidence type="ECO:0000313" key="4">
    <source>
        <dbReference type="Proteomes" id="UP000242457"/>
    </source>
</evidence>
<dbReference type="Gene3D" id="1.20.5.190">
    <property type="match status" value="2"/>
</dbReference>
<evidence type="ECO:0000256" key="1">
    <source>
        <dbReference type="PROSITE-ProRule" id="PRU00290"/>
    </source>
</evidence>
<gene>
    <name evidence="3" type="ORF">APICC_07638</name>
</gene>
<dbReference type="Pfam" id="PF00957">
    <property type="entry name" value="Synaptobrevin"/>
    <property type="match status" value="1"/>
</dbReference>
<dbReference type="InterPro" id="IPR027417">
    <property type="entry name" value="P-loop_NTPase"/>
</dbReference>
<dbReference type="AlphaFoldDB" id="A0A2A3EMV8"/>
<organism evidence="3 4">
    <name type="scientific">Apis cerana cerana</name>
    <name type="common">Oriental honeybee</name>
    <dbReference type="NCBI Taxonomy" id="94128"/>
    <lineage>
        <taxon>Eukaryota</taxon>
        <taxon>Metazoa</taxon>
        <taxon>Ecdysozoa</taxon>
        <taxon>Arthropoda</taxon>
        <taxon>Hexapoda</taxon>
        <taxon>Insecta</taxon>
        <taxon>Pterygota</taxon>
        <taxon>Neoptera</taxon>
        <taxon>Endopterygota</taxon>
        <taxon>Hymenoptera</taxon>
        <taxon>Apocrita</taxon>
        <taxon>Aculeata</taxon>
        <taxon>Apoidea</taxon>
        <taxon>Anthophila</taxon>
        <taxon>Apidae</taxon>
        <taxon>Apis</taxon>
    </lineage>
</organism>
<dbReference type="InterPro" id="IPR042855">
    <property type="entry name" value="V_SNARE_CC"/>
</dbReference>
<dbReference type="CDD" id="cd15843">
    <property type="entry name" value="R-SNARE"/>
    <property type="match status" value="1"/>
</dbReference>
<dbReference type="PROSITE" id="PS50096">
    <property type="entry name" value="IQ"/>
    <property type="match status" value="2"/>
</dbReference>
<dbReference type="SMART" id="SM00015">
    <property type="entry name" value="IQ"/>
    <property type="match status" value="2"/>
</dbReference>
<dbReference type="OrthoDB" id="190375at2759"/>
<protein>
    <submittedName>
        <fullName evidence="3">Spermatogenesis-associated protein</fullName>
    </submittedName>
</protein>
<dbReference type="EMBL" id="KZ288206">
    <property type="protein sequence ID" value="PBC33095.1"/>
    <property type="molecule type" value="Genomic_DNA"/>
</dbReference>
<dbReference type="SUPFAM" id="SSF52540">
    <property type="entry name" value="P-loop containing nucleoside triphosphate hydrolases"/>
    <property type="match status" value="1"/>
</dbReference>
<dbReference type="STRING" id="94128.A0A2A3EMV8"/>
<feature type="domain" description="V-SNARE coiled-coil homology" evidence="2">
    <location>
        <begin position="139"/>
        <end position="208"/>
    </location>
</feature>
<proteinExistence type="predicted"/>
<evidence type="ECO:0000259" key="2">
    <source>
        <dbReference type="PROSITE" id="PS50892"/>
    </source>
</evidence>
<accession>A0A2A3EMV8</accession>
<dbReference type="Proteomes" id="UP000242457">
    <property type="component" value="Unassembled WGS sequence"/>
</dbReference>
<dbReference type="Pfam" id="PF00612">
    <property type="entry name" value="IQ"/>
    <property type="match status" value="2"/>
</dbReference>
<dbReference type="Gene3D" id="3.30.450.50">
    <property type="entry name" value="Longin domain"/>
    <property type="match status" value="1"/>
</dbReference>
<dbReference type="InterPro" id="IPR000048">
    <property type="entry name" value="IQ_motif_EF-hand-BS"/>
</dbReference>